<reference evidence="1 2" key="1">
    <citation type="submission" date="2024-08" db="EMBL/GenBank/DDBJ databases">
        <title>Gnathostoma spinigerum genome.</title>
        <authorList>
            <person name="Gonzalez-Bertolin B."/>
            <person name="Monzon S."/>
            <person name="Zaballos A."/>
            <person name="Jimenez P."/>
            <person name="Dekumyoy P."/>
            <person name="Varona S."/>
            <person name="Cuesta I."/>
            <person name="Sumanam S."/>
            <person name="Adisakwattana P."/>
            <person name="Gasser R.B."/>
            <person name="Hernandez-Gonzalez A."/>
            <person name="Young N.D."/>
            <person name="Perteguer M.J."/>
        </authorList>
    </citation>
    <scope>NUCLEOTIDE SEQUENCE [LARGE SCALE GENOMIC DNA]</scope>
    <source>
        <strain evidence="1">AL3</strain>
        <tissue evidence="1">Liver</tissue>
    </source>
</reference>
<proteinExistence type="predicted"/>
<dbReference type="Proteomes" id="UP001608902">
    <property type="component" value="Unassembled WGS sequence"/>
</dbReference>
<sequence>MTSGETAKRSLFSTVFGFSTVNCLWCYRNKIDRSLISLYHYHRLIITLLQLIERLFQLDSHIGKSHISFGKVNRDASELSTKKKVCKTKVDNFNNFTAPVMSYIG</sequence>
<keyword evidence="2" id="KW-1185">Reference proteome</keyword>
<dbReference type="EMBL" id="JBGFUD010013670">
    <property type="protein sequence ID" value="MFH4983771.1"/>
    <property type="molecule type" value="Genomic_DNA"/>
</dbReference>
<dbReference type="AlphaFoldDB" id="A0ABD6F184"/>
<gene>
    <name evidence="1" type="ORF">AB6A40_010480</name>
</gene>
<evidence type="ECO:0000313" key="1">
    <source>
        <dbReference type="EMBL" id="MFH4983771.1"/>
    </source>
</evidence>
<comment type="caution">
    <text evidence="1">The sequence shown here is derived from an EMBL/GenBank/DDBJ whole genome shotgun (WGS) entry which is preliminary data.</text>
</comment>
<organism evidence="1 2">
    <name type="scientific">Gnathostoma spinigerum</name>
    <dbReference type="NCBI Taxonomy" id="75299"/>
    <lineage>
        <taxon>Eukaryota</taxon>
        <taxon>Metazoa</taxon>
        <taxon>Ecdysozoa</taxon>
        <taxon>Nematoda</taxon>
        <taxon>Chromadorea</taxon>
        <taxon>Rhabditida</taxon>
        <taxon>Spirurina</taxon>
        <taxon>Gnathostomatomorpha</taxon>
        <taxon>Gnathostomatoidea</taxon>
        <taxon>Gnathostomatidae</taxon>
        <taxon>Gnathostoma</taxon>
    </lineage>
</organism>
<evidence type="ECO:0000313" key="2">
    <source>
        <dbReference type="Proteomes" id="UP001608902"/>
    </source>
</evidence>
<name>A0ABD6F184_9BILA</name>
<protein>
    <submittedName>
        <fullName evidence="1">Uncharacterized protein</fullName>
    </submittedName>
</protein>
<accession>A0ABD6F184</accession>